<evidence type="ECO:0000313" key="2">
    <source>
        <dbReference type="Proteomes" id="UP001177670"/>
    </source>
</evidence>
<accession>A0AA40GCJ1</accession>
<comment type="caution">
    <text evidence="1">The sequence shown here is derived from an EMBL/GenBank/DDBJ whole genome shotgun (WGS) entry which is preliminary data.</text>
</comment>
<gene>
    <name evidence="1" type="ORF">K0M31_008000</name>
</gene>
<dbReference type="AlphaFoldDB" id="A0AA40GCJ1"/>
<protein>
    <submittedName>
        <fullName evidence="1">Uncharacterized protein</fullName>
    </submittedName>
</protein>
<name>A0AA40GCJ1_9HYME</name>
<dbReference type="Proteomes" id="UP001177670">
    <property type="component" value="Unassembled WGS sequence"/>
</dbReference>
<proteinExistence type="predicted"/>
<sequence>MSASEVQTALNLPQEKFSVAEIAKMVNRGGSWKKSCGGSPVTTHNKLLEKSRNVFDCHFSEKHVRPKKKWRKKL</sequence>
<organism evidence="1 2">
    <name type="scientific">Melipona bicolor</name>
    <dbReference type="NCBI Taxonomy" id="60889"/>
    <lineage>
        <taxon>Eukaryota</taxon>
        <taxon>Metazoa</taxon>
        <taxon>Ecdysozoa</taxon>
        <taxon>Arthropoda</taxon>
        <taxon>Hexapoda</taxon>
        <taxon>Insecta</taxon>
        <taxon>Pterygota</taxon>
        <taxon>Neoptera</taxon>
        <taxon>Endopterygota</taxon>
        <taxon>Hymenoptera</taxon>
        <taxon>Apocrita</taxon>
        <taxon>Aculeata</taxon>
        <taxon>Apoidea</taxon>
        <taxon>Anthophila</taxon>
        <taxon>Apidae</taxon>
        <taxon>Melipona</taxon>
    </lineage>
</organism>
<keyword evidence="2" id="KW-1185">Reference proteome</keyword>
<dbReference type="EMBL" id="JAHYIQ010000002">
    <property type="protein sequence ID" value="KAK1135229.1"/>
    <property type="molecule type" value="Genomic_DNA"/>
</dbReference>
<evidence type="ECO:0000313" key="1">
    <source>
        <dbReference type="EMBL" id="KAK1135229.1"/>
    </source>
</evidence>
<reference evidence="1" key="1">
    <citation type="submission" date="2021-10" db="EMBL/GenBank/DDBJ databases">
        <title>Melipona bicolor Genome sequencing and assembly.</title>
        <authorList>
            <person name="Araujo N.S."/>
            <person name="Arias M.C."/>
        </authorList>
    </citation>
    <scope>NUCLEOTIDE SEQUENCE</scope>
    <source>
        <strain evidence="1">USP_2M_L1-L4_2017</strain>
        <tissue evidence="1">Whole body</tissue>
    </source>
</reference>